<evidence type="ECO:0000313" key="2">
    <source>
        <dbReference type="Proteomes" id="UP000255167"/>
    </source>
</evidence>
<dbReference type="Proteomes" id="UP000255167">
    <property type="component" value="Unassembled WGS sequence"/>
</dbReference>
<reference evidence="1 2" key="1">
    <citation type="submission" date="2018-06" db="EMBL/GenBank/DDBJ databases">
        <authorList>
            <consortium name="Pathogen Informatics"/>
            <person name="Doyle S."/>
        </authorList>
    </citation>
    <scope>NUCLEOTIDE SEQUENCE [LARGE SCALE GENOMIC DNA]</scope>
    <source>
        <strain evidence="1 2">NCTC9617</strain>
    </source>
</reference>
<gene>
    <name evidence="1" type="ORF">NCTC9617_04758</name>
</gene>
<evidence type="ECO:0000313" key="1">
    <source>
        <dbReference type="EMBL" id="STW48169.1"/>
    </source>
</evidence>
<sequence length="45" mass="5242">MNELIGLEEAKLHWPVLMMIMKDTLIQAYIDAALEVCQKHIGKRF</sequence>
<dbReference type="Gene3D" id="1.10.3230.30">
    <property type="entry name" value="Phage gp6-like head-tail connector protein"/>
    <property type="match status" value="1"/>
</dbReference>
<organism evidence="1 2">
    <name type="scientific">Klebsiella pneumoniae</name>
    <dbReference type="NCBI Taxonomy" id="573"/>
    <lineage>
        <taxon>Bacteria</taxon>
        <taxon>Pseudomonadati</taxon>
        <taxon>Pseudomonadota</taxon>
        <taxon>Gammaproteobacteria</taxon>
        <taxon>Enterobacterales</taxon>
        <taxon>Enterobacteriaceae</taxon>
        <taxon>Klebsiella/Raoultella group</taxon>
        <taxon>Klebsiella</taxon>
        <taxon>Klebsiella pneumoniae complex</taxon>
    </lineage>
</organism>
<protein>
    <submittedName>
        <fullName evidence="1">Phage QLRG family, putative DNA packaging</fullName>
    </submittedName>
</protein>
<dbReference type="AlphaFoldDB" id="A0A378FWH9"/>
<name>A0A378FWH9_KLEPN</name>
<accession>A0A378FWH9</accession>
<proteinExistence type="predicted"/>
<dbReference type="EMBL" id="UGNC01000005">
    <property type="protein sequence ID" value="STW48169.1"/>
    <property type="molecule type" value="Genomic_DNA"/>
</dbReference>